<dbReference type="OrthoDB" id="416786at2759"/>
<dbReference type="FunFam" id="1.10.1200.10:FF:000005">
    <property type="entry name" value="Nonribosomal peptide synthetase 1"/>
    <property type="match status" value="1"/>
</dbReference>
<dbReference type="InterPro" id="IPR013120">
    <property type="entry name" value="FAR_NAD-bd"/>
</dbReference>
<protein>
    <recommendedName>
        <fullName evidence="2">Fatty acid synthase</fullName>
        <ecNumber evidence="1">2.3.1.85</ecNumber>
    </recommendedName>
</protein>
<keyword evidence="4" id="KW-0597">Phosphoprotein</keyword>
<dbReference type="InterPro" id="IPR045851">
    <property type="entry name" value="AMP-bd_C_sf"/>
</dbReference>
<dbReference type="PROSITE" id="PS50075">
    <property type="entry name" value="CARRIER"/>
    <property type="match status" value="1"/>
</dbReference>
<name>A0A7I8W0I7_9ANNE</name>
<dbReference type="GO" id="GO:0031177">
    <property type="term" value="F:phosphopantetheine binding"/>
    <property type="evidence" value="ECO:0007669"/>
    <property type="project" value="InterPro"/>
</dbReference>
<dbReference type="Gene3D" id="3.40.50.12780">
    <property type="entry name" value="N-terminal domain of ligase-like"/>
    <property type="match status" value="1"/>
</dbReference>
<dbReference type="PROSITE" id="PS00061">
    <property type="entry name" value="ADH_SHORT"/>
    <property type="match status" value="1"/>
</dbReference>
<dbReference type="EC" id="2.3.1.85" evidence="1"/>
<dbReference type="InterPro" id="IPR036291">
    <property type="entry name" value="NAD(P)-bd_dom_sf"/>
</dbReference>
<dbReference type="InterPro" id="IPR042099">
    <property type="entry name" value="ANL_N_sf"/>
</dbReference>
<dbReference type="Proteomes" id="UP000549394">
    <property type="component" value="Unassembled WGS sequence"/>
</dbReference>
<dbReference type="InterPro" id="IPR020904">
    <property type="entry name" value="Sc_DH/Rdtase_CS"/>
</dbReference>
<dbReference type="FunFam" id="3.40.50.980:FF:000001">
    <property type="entry name" value="Non-ribosomal peptide synthetase"/>
    <property type="match status" value="1"/>
</dbReference>
<dbReference type="PRINTS" id="PR00081">
    <property type="entry name" value="GDHRDH"/>
</dbReference>
<dbReference type="NCBIfam" id="TIGR01746">
    <property type="entry name" value="Thioester-redct"/>
    <property type="match status" value="1"/>
</dbReference>
<feature type="domain" description="Carrier" evidence="7">
    <location>
        <begin position="535"/>
        <end position="610"/>
    </location>
</feature>
<dbReference type="EMBL" id="CAJFCJ010000012">
    <property type="protein sequence ID" value="CAD5120275.1"/>
    <property type="molecule type" value="Genomic_DNA"/>
</dbReference>
<dbReference type="InterPro" id="IPR020806">
    <property type="entry name" value="PKS_PP-bd"/>
</dbReference>
<evidence type="ECO:0000313" key="9">
    <source>
        <dbReference type="Proteomes" id="UP000549394"/>
    </source>
</evidence>
<evidence type="ECO:0000256" key="6">
    <source>
        <dbReference type="ARBA" id="ARBA00044883"/>
    </source>
</evidence>
<dbReference type="PANTHER" id="PTHR44845">
    <property type="entry name" value="CARRIER DOMAIN-CONTAINING PROTEIN"/>
    <property type="match status" value="1"/>
</dbReference>
<dbReference type="InterPro" id="IPR009081">
    <property type="entry name" value="PP-bd_ACP"/>
</dbReference>
<dbReference type="PRINTS" id="PR00080">
    <property type="entry name" value="SDRFAMILY"/>
</dbReference>
<dbReference type="GO" id="GO:0004312">
    <property type="term" value="F:fatty acid synthase activity"/>
    <property type="evidence" value="ECO:0007669"/>
    <property type="project" value="UniProtKB-EC"/>
</dbReference>
<comment type="catalytic activity">
    <reaction evidence="6">
        <text>acetyl-CoA + n malonyl-CoA + 2n NADPH + 2n H(+) = a long-chain fatty acid + (n+1) CoA + n CO2 + 2n NADP(+).</text>
        <dbReference type="EC" id="2.3.1.85"/>
    </reaction>
</comment>
<dbReference type="Pfam" id="PF00106">
    <property type="entry name" value="adh_short"/>
    <property type="match status" value="1"/>
</dbReference>
<dbReference type="CDD" id="cd05930">
    <property type="entry name" value="A_NRPS"/>
    <property type="match status" value="1"/>
</dbReference>
<dbReference type="InterPro" id="IPR000873">
    <property type="entry name" value="AMP-dep_synth/lig_dom"/>
</dbReference>
<dbReference type="SUPFAM" id="SSF56801">
    <property type="entry name" value="Acetyl-CoA synthetase-like"/>
    <property type="match status" value="1"/>
</dbReference>
<accession>A0A7I8W0I7</accession>
<dbReference type="CDD" id="cd05235">
    <property type="entry name" value="SDR_e1"/>
    <property type="match status" value="1"/>
</dbReference>
<evidence type="ECO:0000256" key="4">
    <source>
        <dbReference type="ARBA" id="ARBA00022553"/>
    </source>
</evidence>
<evidence type="ECO:0000256" key="1">
    <source>
        <dbReference type="ARBA" id="ARBA00012873"/>
    </source>
</evidence>
<evidence type="ECO:0000256" key="3">
    <source>
        <dbReference type="ARBA" id="ARBA00022450"/>
    </source>
</evidence>
<dbReference type="InterPro" id="IPR029058">
    <property type="entry name" value="AB_hydrolase_fold"/>
</dbReference>
<keyword evidence="3" id="KW-0596">Phosphopantetheine</keyword>
<reference evidence="8 9" key="1">
    <citation type="submission" date="2020-08" db="EMBL/GenBank/DDBJ databases">
        <authorList>
            <person name="Hejnol A."/>
        </authorList>
    </citation>
    <scope>NUCLEOTIDE SEQUENCE [LARGE SCALE GENOMIC DNA]</scope>
</reference>
<dbReference type="PANTHER" id="PTHR44845:SF6">
    <property type="entry name" value="BETA-ALANINE-ACTIVATING ENZYME"/>
    <property type="match status" value="1"/>
</dbReference>
<keyword evidence="9" id="KW-1185">Reference proteome</keyword>
<dbReference type="Gene3D" id="3.40.50.1820">
    <property type="entry name" value="alpha/beta hydrolase"/>
    <property type="match status" value="1"/>
</dbReference>
<dbReference type="InterPro" id="IPR010080">
    <property type="entry name" value="Thioester_reductase-like_dom"/>
</dbReference>
<dbReference type="FunFam" id="3.40.50.720:FF:000047">
    <property type="entry name" value="NADP-dependent L-serine/L-allo-threonine dehydrogenase"/>
    <property type="match status" value="1"/>
</dbReference>
<dbReference type="Pfam" id="PF00550">
    <property type="entry name" value="PP-binding"/>
    <property type="match status" value="1"/>
</dbReference>
<dbReference type="Gene3D" id="3.40.50.720">
    <property type="entry name" value="NAD(P)-binding Rossmann-like Domain"/>
    <property type="match status" value="2"/>
</dbReference>
<dbReference type="SUPFAM" id="SSF51735">
    <property type="entry name" value="NAD(P)-binding Rossmann-fold domains"/>
    <property type="match status" value="2"/>
</dbReference>
<proteinExistence type="predicted"/>
<gene>
    <name evidence="8" type="ORF">DGYR_LOCUS8390</name>
</gene>
<evidence type="ECO:0000313" key="8">
    <source>
        <dbReference type="EMBL" id="CAD5120275.1"/>
    </source>
</evidence>
<evidence type="ECO:0000256" key="2">
    <source>
        <dbReference type="ARBA" id="ARBA00018769"/>
    </source>
</evidence>
<comment type="caution">
    <text evidence="8">The sequence shown here is derived from an EMBL/GenBank/DDBJ whole genome shotgun (WGS) entry which is preliminary data.</text>
</comment>
<dbReference type="SUPFAM" id="SSF47336">
    <property type="entry name" value="ACP-like"/>
    <property type="match status" value="1"/>
</dbReference>
<dbReference type="PROSITE" id="PS00012">
    <property type="entry name" value="PHOSPHOPANTETHEINE"/>
    <property type="match status" value="1"/>
</dbReference>
<organism evidence="8 9">
    <name type="scientific">Dimorphilus gyrociliatus</name>
    <dbReference type="NCBI Taxonomy" id="2664684"/>
    <lineage>
        <taxon>Eukaryota</taxon>
        <taxon>Metazoa</taxon>
        <taxon>Spiralia</taxon>
        <taxon>Lophotrochozoa</taxon>
        <taxon>Annelida</taxon>
        <taxon>Polychaeta</taxon>
        <taxon>Polychaeta incertae sedis</taxon>
        <taxon>Dinophilidae</taxon>
        <taxon>Dimorphilus</taxon>
    </lineage>
</organism>
<keyword evidence="5" id="KW-0560">Oxidoreductase</keyword>
<dbReference type="InterPro" id="IPR036736">
    <property type="entry name" value="ACP-like_sf"/>
</dbReference>
<evidence type="ECO:0000256" key="5">
    <source>
        <dbReference type="ARBA" id="ARBA00023002"/>
    </source>
</evidence>
<dbReference type="Gene3D" id="3.30.300.30">
    <property type="match status" value="1"/>
</dbReference>
<dbReference type="Pfam" id="PF00501">
    <property type="entry name" value="AMP-binding"/>
    <property type="match status" value="1"/>
</dbReference>
<dbReference type="Pfam" id="PF07993">
    <property type="entry name" value="NAD_binding_4"/>
    <property type="match status" value="1"/>
</dbReference>
<sequence length="1288" mass="144388">MAPPKTFEYEHLGLLHDMFRRQAKLTPNKTAIVSADGGSITFKELDELTDILSINLRHKGVKPNSIVGIYMKRCVEYSIAYIAILKAGGAYMPIDPSYPQSLIDTILSDSEPAAVVTLPSNESQVQNAKEVIVLSQNWPNDMVKENDHHPKLIGEPTVTLDDLAYTVYSSGTTGKPKGILCPHRGAVFSYHWRHEAFPYGEDEREACNIFFVWEMLRPLLRGTTMYIIPDDIIYDPVELCKFLKTNKITRMLFTPSLLEAVMDSKLADIENSFKSMRAILFCGEVVTTSLFKKCMKLLSWIQYINLYSVSEAHDISCDDMSKSWRENSSQYDERNYCGTGSLLPGVHVVILDDDLNVQPQGAQGEIYVGGPTLARGYLNRPDLNALRFIKRPKSLPSYMGDRLYRCGDWGFMRADGSLEICGRCDSMAKIRGYSIELQAVEAALLETSDLVQNAVCSVIGEEGKEKTLVAYIVKKSTDVTARSIRIAMKRKVPFYMIPSHFIFLEKIPILASSGKLNKKALPPINTKAGIDPDCLPSTETEKILSRIWCGVLSLDAVDINESFFDLGGHSLLATKLLNKIQEEFNIEIPVRDLFAYNTVSDLGKLLDLKVKGERRHENELVKVDLKKEVEKHDQIITGMDMQLRAFWRSLRFGDRWNQSNVLLTGATGFLGAFLIRELLLKTKMHIFCLVRDTADLTGIDRIKQNLRSYGILPLNKEHATAEETVIEAKFSQRVVAVKGDISLMKLGVNEDEYNYLCAEIGFIIHTAAYVNLIYPYRALYAPNVLGTSNILAFSCTSKIKPLHYISTNAVFPHDMRDCNENTDMNQVSDQLTEGYSQTKWVAEQLVKRAMNKGLPATIYRLGNLSGDSKEAYWNPEDFNLLNLQCCIGVGATPDVDWEIEMTPVDFASKVIVNLTKQMVLGLGKVLHLIQTYPLKSRWLFDWLISHGYNIRYVSFERWESLLNENSSLEFCNSLLRLINGAVKKNEFFTCKNIFNRVSTEKILGELDLAYPQLDHALIQTYFSKMASRGVILPVRKNTIVERILDKRVAVVTGASSGIGEAIARKLAENGMRVALLARRVDKLKIIAGEISKNGGSAIAIECDVCDRTSVKEAVNHVRTSLGEVDVLVNNAGVMFYGEMKNPRVEEWNKQVDINCKGVLNCLEPILPLMIKAKKGHIINITSNAGRRGFPGLAVYSGTKFFVEGLSQALRQEVSPEGIKVTTIQPGDVKTELLGHSTDIQARDKFDVQDKGEIVLVPEDIANAVFYAASQPKQAEVNEILIEPRILEC</sequence>
<dbReference type="InterPro" id="IPR002347">
    <property type="entry name" value="SDR_fam"/>
</dbReference>
<evidence type="ECO:0000259" key="7">
    <source>
        <dbReference type="PROSITE" id="PS50075"/>
    </source>
</evidence>
<dbReference type="GO" id="GO:0016616">
    <property type="term" value="F:oxidoreductase activity, acting on the CH-OH group of donors, NAD or NADP as acceptor"/>
    <property type="evidence" value="ECO:0007669"/>
    <property type="project" value="UniProtKB-ARBA"/>
</dbReference>
<dbReference type="InterPro" id="IPR006162">
    <property type="entry name" value="Ppantetheine_attach_site"/>
</dbReference>
<dbReference type="SMART" id="SM00823">
    <property type="entry name" value="PKS_PP"/>
    <property type="match status" value="1"/>
</dbReference>